<gene>
    <name evidence="2" type="ORF">HNQ88_003106</name>
</gene>
<feature type="domain" description="Endonuclease/exonuclease/phosphatase" evidence="1">
    <location>
        <begin position="4"/>
        <end position="286"/>
    </location>
</feature>
<keyword evidence="2" id="KW-0378">Hydrolase</keyword>
<dbReference type="GO" id="GO:0004519">
    <property type="term" value="F:endonuclease activity"/>
    <property type="evidence" value="ECO:0007669"/>
    <property type="project" value="UniProtKB-KW"/>
</dbReference>
<dbReference type="AlphaFoldDB" id="A0AAE4BTR1"/>
<dbReference type="SUPFAM" id="SSF56219">
    <property type="entry name" value="DNase I-like"/>
    <property type="match status" value="1"/>
</dbReference>
<dbReference type="EMBL" id="JAVDQD010000003">
    <property type="protein sequence ID" value="MDR6240058.1"/>
    <property type="molecule type" value="Genomic_DNA"/>
</dbReference>
<dbReference type="Gene3D" id="3.60.10.10">
    <property type="entry name" value="Endonuclease/exonuclease/phosphatase"/>
    <property type="match status" value="1"/>
</dbReference>
<dbReference type="GO" id="GO:0016787">
    <property type="term" value="F:hydrolase activity"/>
    <property type="evidence" value="ECO:0007669"/>
    <property type="project" value="UniProtKB-KW"/>
</dbReference>
<accession>A0AAE4BTR1</accession>
<dbReference type="Pfam" id="PF03372">
    <property type="entry name" value="Exo_endo_phos"/>
    <property type="match status" value="1"/>
</dbReference>
<dbReference type="Proteomes" id="UP001185092">
    <property type="component" value="Unassembled WGS sequence"/>
</dbReference>
<evidence type="ECO:0000259" key="1">
    <source>
        <dbReference type="Pfam" id="PF03372"/>
    </source>
</evidence>
<reference evidence="2" key="1">
    <citation type="submission" date="2023-07" db="EMBL/GenBank/DDBJ databases">
        <title>Genomic Encyclopedia of Type Strains, Phase IV (KMG-IV): sequencing the most valuable type-strain genomes for metagenomic binning, comparative biology and taxonomic classification.</title>
        <authorList>
            <person name="Goeker M."/>
        </authorList>
    </citation>
    <scope>NUCLEOTIDE SEQUENCE</scope>
    <source>
        <strain evidence="2">DSM 26174</strain>
    </source>
</reference>
<organism evidence="2 3">
    <name type="scientific">Aureibacter tunicatorum</name>
    <dbReference type="NCBI Taxonomy" id="866807"/>
    <lineage>
        <taxon>Bacteria</taxon>
        <taxon>Pseudomonadati</taxon>
        <taxon>Bacteroidota</taxon>
        <taxon>Cytophagia</taxon>
        <taxon>Cytophagales</taxon>
        <taxon>Persicobacteraceae</taxon>
        <taxon>Aureibacter</taxon>
    </lineage>
</organism>
<name>A0AAE4BTR1_9BACT</name>
<evidence type="ECO:0000313" key="3">
    <source>
        <dbReference type="Proteomes" id="UP001185092"/>
    </source>
</evidence>
<keyword evidence="2" id="KW-0540">Nuclease</keyword>
<proteinExistence type="predicted"/>
<comment type="caution">
    <text evidence="2">The sequence shown here is derived from an EMBL/GenBank/DDBJ whole genome shotgun (WGS) entry which is preliminary data.</text>
</comment>
<protein>
    <submittedName>
        <fullName evidence="2">Endonuclease/exonuclease/phosphatase family metal-dependent hydrolase</fullName>
    </submittedName>
</protein>
<sequence length="329" mass="37501">MRVATFNIENLDNKPDEKNPSLAQRAPVLKKELERINADIICIQEVHGQETINHTVENPERNLSALDYVIKGTKYEDYKRAYTTTAEGMPRDKRNLVILSAYEILEFYQYRNSYISKLKYLPITADEGGDEVKNVMWERPILHAKVKLPNDEIIHVINVHFKSKLSSNISGQKVGFGWKSSAGWAEGYFLSSIKRVGQALETRILVDKIFDNDPDANILICGDFNAEPGTVPVEAIQGRTENTNNSELNSRVLVSCSRSIAESIRFSHLHHGHGNLLDHILVSRSLFQYFNKAEIFNEMLHDESLPFAYDTKYPEADHAPFIATFNIQF</sequence>
<keyword evidence="2" id="KW-0255">Endonuclease</keyword>
<dbReference type="RefSeq" id="WP_309939888.1">
    <property type="nucleotide sequence ID" value="NZ_AP025305.1"/>
</dbReference>
<dbReference type="InterPro" id="IPR036691">
    <property type="entry name" value="Endo/exonu/phosph_ase_sf"/>
</dbReference>
<dbReference type="PANTHER" id="PTHR42834:SF1">
    <property type="entry name" value="ENDONUCLEASE_EXONUCLEASE_PHOSPHATASE FAMILY PROTEIN (AFU_ORTHOLOGUE AFUA_3G09210)"/>
    <property type="match status" value="1"/>
</dbReference>
<keyword evidence="3" id="KW-1185">Reference proteome</keyword>
<dbReference type="PANTHER" id="PTHR42834">
    <property type="entry name" value="ENDONUCLEASE/EXONUCLEASE/PHOSPHATASE FAMILY PROTEIN (AFU_ORTHOLOGUE AFUA_3G09210)"/>
    <property type="match status" value="1"/>
</dbReference>
<dbReference type="InterPro" id="IPR005135">
    <property type="entry name" value="Endo/exonuclease/phosphatase"/>
</dbReference>
<evidence type="ECO:0000313" key="2">
    <source>
        <dbReference type="EMBL" id="MDR6240058.1"/>
    </source>
</evidence>